<proteinExistence type="predicted"/>
<dbReference type="Proteomes" id="UP000326779">
    <property type="component" value="Chromosome"/>
</dbReference>
<dbReference type="RefSeq" id="WP_152260400.1">
    <property type="nucleotide sequence ID" value="NZ_CP045143.1"/>
</dbReference>
<dbReference type="KEGG" id="lhb:D1010_04985"/>
<gene>
    <name evidence="1" type="ORF">D1010_04985</name>
</gene>
<dbReference type="AlphaFoldDB" id="A0A5P8M2Z1"/>
<organism evidence="1 2">
    <name type="scientific">Schleiferilactobacillus harbinensis</name>
    <dbReference type="NCBI Taxonomy" id="304207"/>
    <lineage>
        <taxon>Bacteria</taxon>
        <taxon>Bacillati</taxon>
        <taxon>Bacillota</taxon>
        <taxon>Bacilli</taxon>
        <taxon>Lactobacillales</taxon>
        <taxon>Lactobacillaceae</taxon>
        <taxon>Schleiferilactobacillus</taxon>
    </lineage>
</organism>
<evidence type="ECO:0008006" key="3">
    <source>
        <dbReference type="Google" id="ProtNLM"/>
    </source>
</evidence>
<evidence type="ECO:0000313" key="2">
    <source>
        <dbReference type="Proteomes" id="UP000326779"/>
    </source>
</evidence>
<name>A0A5P8M2Z1_9LACO</name>
<reference evidence="1 2" key="1">
    <citation type="submission" date="2019-10" db="EMBL/GenBank/DDBJ databases">
        <title>The completed genome of Lactobacillus harbinensis M1.</title>
        <authorList>
            <person name="Zheng Y."/>
        </authorList>
    </citation>
    <scope>NUCLEOTIDE SEQUENCE [LARGE SCALE GENOMIC DNA]</scope>
    <source>
        <strain evidence="1 2">M1</strain>
    </source>
</reference>
<sequence length="181" mass="20153">MTTLITVLGSAEYLHSKQANLPASRLLVPWHDDGDALLYSVTNRTLPQFSAAAYFSETNRLGIFGLDDFYHFWYLHFKRTDNALFNNALTPAFLQNILNQTGAAGLWLGQSATEKRAWLMILAVQEPPLAGGHLRDQAPAQMQDYIERSRHSLSGFFAHVYITEEKANAIRSTGEPAAPTA</sequence>
<evidence type="ECO:0000313" key="1">
    <source>
        <dbReference type="EMBL" id="QFR22849.1"/>
    </source>
</evidence>
<dbReference type="EMBL" id="CP045143">
    <property type="protein sequence ID" value="QFR22849.1"/>
    <property type="molecule type" value="Genomic_DNA"/>
</dbReference>
<protein>
    <recommendedName>
        <fullName evidence="3">DUF4123 domain-containing protein</fullName>
    </recommendedName>
</protein>
<accession>A0A5P8M2Z1</accession>